<gene>
    <name evidence="3" type="ORF">DICVIV_01734</name>
</gene>
<dbReference type="PROSITE" id="PS50006">
    <property type="entry name" value="FHA_DOMAIN"/>
    <property type="match status" value="1"/>
</dbReference>
<dbReference type="Gene3D" id="2.60.200.20">
    <property type="match status" value="1"/>
</dbReference>
<name>A0A0D8Y583_DICVI</name>
<dbReference type="STRING" id="29172.A0A0D8Y583"/>
<feature type="region of interest" description="Disordered" evidence="1">
    <location>
        <begin position="128"/>
        <end position="149"/>
    </location>
</feature>
<reference evidence="4" key="2">
    <citation type="journal article" date="2016" name="Sci. Rep.">
        <title>Dictyocaulus viviparus genome, variome and transcriptome elucidate lungworm biology and support future intervention.</title>
        <authorList>
            <person name="McNulty S.N."/>
            <person name="Strube C."/>
            <person name="Rosa B.A."/>
            <person name="Martin J.C."/>
            <person name="Tyagi R."/>
            <person name="Choi Y.J."/>
            <person name="Wang Q."/>
            <person name="Hallsworth Pepin K."/>
            <person name="Zhang X."/>
            <person name="Ozersky P."/>
            <person name="Wilson R.K."/>
            <person name="Sternberg P.W."/>
            <person name="Gasser R.B."/>
            <person name="Mitreva M."/>
        </authorList>
    </citation>
    <scope>NUCLEOTIDE SEQUENCE [LARGE SCALE GENOMIC DNA]</scope>
    <source>
        <strain evidence="4">HannoverDv2000</strain>
    </source>
</reference>
<feature type="compositionally biased region" description="Polar residues" evidence="1">
    <location>
        <begin position="132"/>
        <end position="145"/>
    </location>
</feature>
<dbReference type="InterPro" id="IPR000253">
    <property type="entry name" value="FHA_dom"/>
</dbReference>
<dbReference type="InterPro" id="IPR008984">
    <property type="entry name" value="SMAD_FHA_dom_sf"/>
</dbReference>
<dbReference type="Pfam" id="PF00498">
    <property type="entry name" value="FHA"/>
    <property type="match status" value="1"/>
</dbReference>
<keyword evidence="4" id="KW-1185">Reference proteome</keyword>
<dbReference type="SUPFAM" id="SSF49879">
    <property type="entry name" value="SMAD/FHA domain"/>
    <property type="match status" value="1"/>
</dbReference>
<dbReference type="OrthoDB" id="5877708at2759"/>
<dbReference type="AlphaFoldDB" id="A0A0D8Y583"/>
<evidence type="ECO:0000313" key="4">
    <source>
        <dbReference type="Proteomes" id="UP000053766"/>
    </source>
</evidence>
<reference evidence="3 4" key="1">
    <citation type="submission" date="2013-11" db="EMBL/GenBank/DDBJ databases">
        <title>Draft genome of the bovine lungworm Dictyocaulus viviparus.</title>
        <authorList>
            <person name="Mitreva M."/>
        </authorList>
    </citation>
    <scope>NUCLEOTIDE SEQUENCE [LARGE SCALE GENOMIC DNA]</scope>
    <source>
        <strain evidence="3 4">HannoverDv2000</strain>
    </source>
</reference>
<organism evidence="3 4">
    <name type="scientific">Dictyocaulus viviparus</name>
    <name type="common">Bovine lungworm</name>
    <dbReference type="NCBI Taxonomy" id="29172"/>
    <lineage>
        <taxon>Eukaryota</taxon>
        <taxon>Metazoa</taxon>
        <taxon>Ecdysozoa</taxon>
        <taxon>Nematoda</taxon>
        <taxon>Chromadorea</taxon>
        <taxon>Rhabditida</taxon>
        <taxon>Rhabditina</taxon>
        <taxon>Rhabditomorpha</taxon>
        <taxon>Strongyloidea</taxon>
        <taxon>Metastrongylidae</taxon>
        <taxon>Dictyocaulus</taxon>
    </lineage>
</organism>
<evidence type="ECO:0000313" key="3">
    <source>
        <dbReference type="EMBL" id="KJH52033.1"/>
    </source>
</evidence>
<accession>A0A0D8Y583</accession>
<dbReference type="EMBL" id="KN716171">
    <property type="protein sequence ID" value="KJH52033.1"/>
    <property type="molecule type" value="Genomic_DNA"/>
</dbReference>
<feature type="domain" description="FHA" evidence="2">
    <location>
        <begin position="18"/>
        <end position="75"/>
    </location>
</feature>
<proteinExistence type="predicted"/>
<dbReference type="Proteomes" id="UP000053766">
    <property type="component" value="Unassembled WGS sequence"/>
</dbReference>
<protein>
    <submittedName>
        <fullName evidence="3">FHA domain protein</fullName>
    </submittedName>
</protein>
<evidence type="ECO:0000259" key="2">
    <source>
        <dbReference type="PROSITE" id="PS50006"/>
    </source>
</evidence>
<sequence>MLRRYSSNGLETIPIKSKTITIGTDKCDVIVKAKGVHPVHASIEQNLESGLFWLTDHSLAGRTTVNGRLINGQVELRNGDMVRFGKAQPFVFERRNIFPLKKGNDVGEIASNANDTNLSTLPILGTKKQLSRKPTPSKSPANRSVASKLKSKRYDPYTEEISRRGAILSLVERTNYVNEKKKPKSIFKTSALVQLIMKTRVILPHHQSIQFRQHTQISKKKEDRGKILNPNSFSYPLLEAARCL</sequence>
<evidence type="ECO:0000256" key="1">
    <source>
        <dbReference type="SAM" id="MobiDB-lite"/>
    </source>
</evidence>
<dbReference type="CDD" id="cd00060">
    <property type="entry name" value="FHA"/>
    <property type="match status" value="1"/>
</dbReference>